<protein>
    <submittedName>
        <fullName evidence="1">Uncharacterized protein</fullName>
    </submittedName>
</protein>
<dbReference type="BioCyc" id="ECOL478008-HMP:G76-486628-MONOMER"/>
<gene>
    <name evidence="1" type="ORF">ECH7EC869_1517</name>
</gene>
<name>A0A0H3PY41_ECO5C</name>
<evidence type="ECO:0000313" key="2">
    <source>
        <dbReference type="Proteomes" id="UP000004641"/>
    </source>
</evidence>
<evidence type="ECO:0000313" key="1">
    <source>
        <dbReference type="EMBL" id="EDU93052.1"/>
    </source>
</evidence>
<dbReference type="Proteomes" id="UP000004641">
    <property type="component" value="Unassembled WGS sequence"/>
</dbReference>
<dbReference type="AlphaFoldDB" id="A0A0H3PY41"/>
<proteinExistence type="predicted"/>
<comment type="caution">
    <text evidence="1">The sequence shown here is derived from an EMBL/GenBank/DDBJ whole genome shotgun (WGS) entry which is preliminary data.</text>
</comment>
<dbReference type="EMBL" id="ABHU01000002">
    <property type="protein sequence ID" value="EDU93052.1"/>
    <property type="molecule type" value="Genomic_DNA"/>
</dbReference>
<accession>A0A0H3PY41</accession>
<reference evidence="1 2" key="1">
    <citation type="journal article" date="2011" name="Appl. Environ. Microbiol.">
        <title>Genome signatures of Escherichia coli O157:H7 isolates from the bovine host reservoir.</title>
        <authorList>
            <person name="Eppinger M."/>
            <person name="Mammel M.K."/>
            <person name="Leclerc J.E."/>
            <person name="Ravel J."/>
            <person name="Cebula T.A."/>
        </authorList>
    </citation>
    <scope>NUCLEOTIDE SEQUENCE [LARGE SCALE GENOMIC DNA]</scope>
    <source>
        <strain evidence="1 2">EC869</strain>
    </source>
</reference>
<organism evidence="1 2">
    <name type="scientific">Escherichia coli O157:H7 (strain EC869)</name>
    <dbReference type="NCBI Taxonomy" id="478008"/>
    <lineage>
        <taxon>Bacteria</taxon>
        <taxon>Pseudomonadati</taxon>
        <taxon>Pseudomonadota</taxon>
        <taxon>Gammaproteobacteria</taxon>
        <taxon>Enterobacterales</taxon>
        <taxon>Enterobacteriaceae</taxon>
        <taxon>Escherichia</taxon>
    </lineage>
</organism>
<sequence length="39" mass="4480">MAYHDCGKSRIECSENEKQHEICIFINSIDISALYFLTG</sequence>